<proteinExistence type="predicted"/>
<dbReference type="Pfam" id="PF14065">
    <property type="entry name" value="Pvc16_N"/>
    <property type="match status" value="1"/>
</dbReference>
<dbReference type="RefSeq" id="WP_209989391.1">
    <property type="nucleotide sequence ID" value="NZ_JAGINO010000028.1"/>
</dbReference>
<keyword evidence="3" id="KW-1185">Reference proteome</keyword>
<comment type="caution">
    <text evidence="2">The sequence shown here is derived from an EMBL/GenBank/DDBJ whole genome shotgun (WGS) entry which is preliminary data.</text>
</comment>
<dbReference type="InterPro" id="IPR025351">
    <property type="entry name" value="Pvc16_N"/>
</dbReference>
<feature type="domain" description="Pvc16 N-terminal" evidence="1">
    <location>
        <begin position="10"/>
        <end position="212"/>
    </location>
</feature>
<protein>
    <recommendedName>
        <fullName evidence="1">Pvc16 N-terminal domain-containing protein</fullName>
    </recommendedName>
</protein>
<evidence type="ECO:0000313" key="2">
    <source>
        <dbReference type="EMBL" id="MDQ0536534.1"/>
    </source>
</evidence>
<sequence length="444" mass="47111">MTTALAIAGVTAVLRDLLNDGLVNHNIAGTLGSGVTVSVAAPDRVVQPSGQEASQVNLFLYHVTPNSGWRNAMLPSRDGSGRQRLSNPPLALDLHYLLSVYSGGDLHAEILLGYAMQLLHERSVLTREMIRTALNPSPDVGAALPPALRALGDSGLEDQVELVKITAQNLNTEEISKLWTAMQSHFRPTAVYTASVVLIEATRPSHAPLPVLSRGPVDPATGRDRGITVVPHLVPPPPLLTAAVPPNRQPVAAISDTVRLEGLNLDGTGREVVLNSDRLEVEAVISALPPVSPPEPADRVVEFSLAGQAAALPAGLYRVAVRLVRPGEITPRETNRVALMIAPRMTNLPLVVPRAADGSASFTVEFTPALRAGQRATLILDSAEHEPHGGPASPASPVTECTFIVTDAPTGTHLARLRIDDVESSIVDRSAEPPTFLNQTVRFT</sequence>
<reference evidence="2 3" key="1">
    <citation type="submission" date="2023-07" db="EMBL/GenBank/DDBJ databases">
        <title>Genomic Encyclopedia of Type Strains, Phase IV (KMG-IV): sequencing the most valuable type-strain genomes for metagenomic binning, comparative biology and taxonomic classification.</title>
        <authorList>
            <person name="Goeker M."/>
        </authorList>
    </citation>
    <scope>NUCLEOTIDE SEQUENCE [LARGE SCALE GENOMIC DNA]</scope>
    <source>
        <strain evidence="2 3">DSM 19922</strain>
    </source>
</reference>
<dbReference type="EMBL" id="JAUSVU010000028">
    <property type="protein sequence ID" value="MDQ0536534.1"/>
    <property type="molecule type" value="Genomic_DNA"/>
</dbReference>
<organism evidence="2 3">
    <name type="scientific">Azospirillum picis</name>
    <dbReference type="NCBI Taxonomy" id="488438"/>
    <lineage>
        <taxon>Bacteria</taxon>
        <taxon>Pseudomonadati</taxon>
        <taxon>Pseudomonadota</taxon>
        <taxon>Alphaproteobacteria</taxon>
        <taxon>Rhodospirillales</taxon>
        <taxon>Azospirillaceae</taxon>
        <taxon>Azospirillum</taxon>
    </lineage>
</organism>
<gene>
    <name evidence="2" type="ORF">QO018_005431</name>
</gene>
<dbReference type="Proteomes" id="UP001244552">
    <property type="component" value="Unassembled WGS sequence"/>
</dbReference>
<name>A0ABU0MTI8_9PROT</name>
<accession>A0ABU0MTI8</accession>
<evidence type="ECO:0000259" key="1">
    <source>
        <dbReference type="Pfam" id="PF14065"/>
    </source>
</evidence>
<evidence type="ECO:0000313" key="3">
    <source>
        <dbReference type="Proteomes" id="UP001244552"/>
    </source>
</evidence>